<keyword evidence="8" id="KW-0902">Two-component regulatory system</keyword>
<dbReference type="STRING" id="1420917.AU15_17425"/>
<feature type="transmembrane region" description="Helical" evidence="9">
    <location>
        <begin position="65"/>
        <end position="82"/>
    </location>
</feature>
<dbReference type="InterPro" id="IPR003594">
    <property type="entry name" value="HATPase_dom"/>
</dbReference>
<evidence type="ECO:0000256" key="3">
    <source>
        <dbReference type="ARBA" id="ARBA00022553"/>
    </source>
</evidence>
<evidence type="ECO:0000259" key="10">
    <source>
        <dbReference type="PROSITE" id="PS50109"/>
    </source>
</evidence>
<dbReference type="PROSITE" id="PS50109">
    <property type="entry name" value="HIS_KIN"/>
    <property type="match status" value="1"/>
</dbReference>
<dbReference type="Pfam" id="PF02518">
    <property type="entry name" value="HATPase_c"/>
    <property type="match status" value="1"/>
</dbReference>
<keyword evidence="7" id="KW-0067">ATP-binding</keyword>
<feature type="transmembrane region" description="Helical" evidence="9">
    <location>
        <begin position="172"/>
        <end position="192"/>
    </location>
</feature>
<dbReference type="Gene3D" id="3.30.565.10">
    <property type="entry name" value="Histidine kinase-like ATPase, C-terminal domain"/>
    <property type="match status" value="1"/>
</dbReference>
<dbReference type="InterPro" id="IPR036890">
    <property type="entry name" value="HATPase_C_sf"/>
</dbReference>
<keyword evidence="9" id="KW-0472">Membrane</keyword>
<evidence type="ECO:0000256" key="5">
    <source>
        <dbReference type="ARBA" id="ARBA00022741"/>
    </source>
</evidence>
<keyword evidence="5" id="KW-0547">Nucleotide-binding</keyword>
<evidence type="ECO:0000256" key="4">
    <source>
        <dbReference type="ARBA" id="ARBA00022679"/>
    </source>
</evidence>
<evidence type="ECO:0000256" key="7">
    <source>
        <dbReference type="ARBA" id="ARBA00022840"/>
    </source>
</evidence>
<dbReference type="InterPro" id="IPR004358">
    <property type="entry name" value="Sig_transdc_His_kin-like_C"/>
</dbReference>
<dbReference type="GeneID" id="77254779"/>
<dbReference type="GO" id="GO:0000155">
    <property type="term" value="F:phosphorelay sensor kinase activity"/>
    <property type="evidence" value="ECO:0007669"/>
    <property type="project" value="InterPro"/>
</dbReference>
<proteinExistence type="predicted"/>
<dbReference type="PANTHER" id="PTHR43065">
    <property type="entry name" value="SENSOR HISTIDINE KINASE"/>
    <property type="match status" value="1"/>
</dbReference>
<dbReference type="InterPro" id="IPR003661">
    <property type="entry name" value="HisK_dim/P_dom"/>
</dbReference>
<organism evidence="11 12">
    <name type="scientific">Marinobacter salarius</name>
    <dbReference type="NCBI Taxonomy" id="1420917"/>
    <lineage>
        <taxon>Bacteria</taxon>
        <taxon>Pseudomonadati</taxon>
        <taxon>Pseudomonadota</taxon>
        <taxon>Gammaproteobacteria</taxon>
        <taxon>Pseudomonadales</taxon>
        <taxon>Marinobacteraceae</taxon>
        <taxon>Marinobacter</taxon>
    </lineage>
</organism>
<feature type="domain" description="Histidine kinase" evidence="10">
    <location>
        <begin position="242"/>
        <end position="453"/>
    </location>
</feature>
<dbReference type="EC" id="2.7.13.3" evidence="2"/>
<feature type="transmembrane region" description="Helical" evidence="9">
    <location>
        <begin position="33"/>
        <end position="53"/>
    </location>
</feature>
<reference evidence="11 12" key="1">
    <citation type="submission" date="2017-04" db="EMBL/GenBank/DDBJ databases">
        <title>Genome Sequence of Marinobacter salarius strain SMR5 Isolated from a culture of the Diatom Skeletonema marinoi.</title>
        <authorList>
            <person name="Topel M."/>
            <person name="Pinder M.I.M."/>
            <person name="Johansson O.N."/>
            <person name="Kourtchenko O."/>
            <person name="Godhe A."/>
            <person name="Clarke A.K."/>
        </authorList>
    </citation>
    <scope>NUCLEOTIDE SEQUENCE [LARGE SCALE GENOMIC DNA]</scope>
    <source>
        <strain evidence="11 12">SMR5</strain>
    </source>
</reference>
<dbReference type="RefSeq" id="WP_085678976.1">
    <property type="nucleotide sequence ID" value="NZ_CP020931.1"/>
</dbReference>
<keyword evidence="6" id="KW-0418">Kinase</keyword>
<keyword evidence="9" id="KW-0812">Transmembrane</keyword>
<dbReference type="SUPFAM" id="SSF55874">
    <property type="entry name" value="ATPase domain of HSP90 chaperone/DNA topoisomerase II/histidine kinase"/>
    <property type="match status" value="1"/>
</dbReference>
<evidence type="ECO:0000256" key="2">
    <source>
        <dbReference type="ARBA" id="ARBA00012438"/>
    </source>
</evidence>
<name>A0A1W6K620_9GAMM</name>
<evidence type="ECO:0000256" key="6">
    <source>
        <dbReference type="ARBA" id="ARBA00022777"/>
    </source>
</evidence>
<dbReference type="AlphaFoldDB" id="A0A1W6K620"/>
<dbReference type="Proteomes" id="UP000193100">
    <property type="component" value="Chromosome"/>
</dbReference>
<evidence type="ECO:0000256" key="9">
    <source>
        <dbReference type="SAM" id="Phobius"/>
    </source>
</evidence>
<dbReference type="SMART" id="SM00387">
    <property type="entry name" value="HATPase_c"/>
    <property type="match status" value="1"/>
</dbReference>
<dbReference type="InterPro" id="IPR005467">
    <property type="entry name" value="His_kinase_dom"/>
</dbReference>
<dbReference type="GO" id="GO:0005524">
    <property type="term" value="F:ATP binding"/>
    <property type="evidence" value="ECO:0007669"/>
    <property type="project" value="UniProtKB-KW"/>
</dbReference>
<dbReference type="EMBL" id="CP020931">
    <property type="protein sequence ID" value="ARM82888.1"/>
    <property type="molecule type" value="Genomic_DNA"/>
</dbReference>
<dbReference type="CDD" id="cd00082">
    <property type="entry name" value="HisKA"/>
    <property type="match status" value="1"/>
</dbReference>
<accession>A0A1W6K620</accession>
<dbReference type="PANTHER" id="PTHR43065:SF10">
    <property type="entry name" value="PEROXIDE STRESS-ACTIVATED HISTIDINE KINASE MAK3"/>
    <property type="match status" value="1"/>
</dbReference>
<dbReference type="InterPro" id="IPR036097">
    <property type="entry name" value="HisK_dim/P_sf"/>
</dbReference>
<evidence type="ECO:0000313" key="11">
    <source>
        <dbReference type="EMBL" id="ARM82888.1"/>
    </source>
</evidence>
<evidence type="ECO:0000256" key="8">
    <source>
        <dbReference type="ARBA" id="ARBA00023012"/>
    </source>
</evidence>
<feature type="transmembrane region" description="Helical" evidence="9">
    <location>
        <begin position="118"/>
        <end position="136"/>
    </location>
</feature>
<gene>
    <name evidence="11" type="primary">zraS</name>
    <name evidence="11" type="ORF">MARSALSMR5_00791</name>
</gene>
<evidence type="ECO:0000256" key="1">
    <source>
        <dbReference type="ARBA" id="ARBA00000085"/>
    </source>
</evidence>
<feature type="transmembrane region" description="Helical" evidence="9">
    <location>
        <begin position="94"/>
        <end position="112"/>
    </location>
</feature>
<protein>
    <recommendedName>
        <fullName evidence="2">histidine kinase</fullName>
        <ecNumber evidence="2">2.7.13.3</ecNumber>
    </recommendedName>
</protein>
<keyword evidence="4 11" id="KW-0808">Transferase</keyword>
<keyword evidence="3" id="KW-0597">Phosphoprotein</keyword>
<dbReference type="Gene3D" id="1.10.287.130">
    <property type="match status" value="1"/>
</dbReference>
<feature type="transmembrane region" description="Helical" evidence="9">
    <location>
        <begin position="143"/>
        <end position="160"/>
    </location>
</feature>
<sequence length="458" mass="51212">MKILDGLQQVQQLTPRKQRQFERFYSAQSRFRFLPVFADVSLLITLIGTLAHMMTLATQLGPANVPSGLFVYTTILSCLIVAHRFKAVRFRTPLIMYLVFLNMALFSYLAFIKTGGDLTPTIGLYFFISFLGIVTLSPRHTLIMIAINLAFLYAATWAAVPAADVATKLQEVLLNWLVLMCLVISPLLAVFFRRFVRNILALQFLLRDRNRMLSRTLRTLQVTEENLIQQQKHQALSHMAKGLLHEIMNPVNCSVQALQYAKDINEDPELGEAIDDAAAHQKRIADIVSDLIDFSVPHPEHAKELANLTGLINAATRFTKHKLRGIDLEIDVPETLTVPCYPSALTQVFVNLFLNAASALQSQLDRQPAIIHVSTTRDARTLDITLADNGCGIPEEEIRRLTDPFYSTSDTPENLGLGLSICQTILRHHGGTLSISSALGQWTRVTLALPLEADRVRT</sequence>
<keyword evidence="9" id="KW-1133">Transmembrane helix</keyword>
<dbReference type="SUPFAM" id="SSF47384">
    <property type="entry name" value="Homodimeric domain of signal transducing histidine kinase"/>
    <property type="match status" value="1"/>
</dbReference>
<comment type="catalytic activity">
    <reaction evidence="1">
        <text>ATP + protein L-histidine = ADP + protein N-phospho-L-histidine.</text>
        <dbReference type="EC" id="2.7.13.3"/>
    </reaction>
</comment>
<dbReference type="PRINTS" id="PR00344">
    <property type="entry name" value="BCTRLSENSOR"/>
</dbReference>
<evidence type="ECO:0000313" key="12">
    <source>
        <dbReference type="Proteomes" id="UP000193100"/>
    </source>
</evidence>